<feature type="transmembrane region" description="Helical" evidence="1">
    <location>
        <begin position="6"/>
        <end position="29"/>
    </location>
</feature>
<evidence type="ECO:0000313" key="3">
    <source>
        <dbReference type="Proteomes" id="UP000319322"/>
    </source>
</evidence>
<dbReference type="PANTHER" id="PTHR30438:SF1">
    <property type="entry name" value="36 KDA ANTIGEN"/>
    <property type="match status" value="1"/>
</dbReference>
<dbReference type="OrthoDB" id="9793801at2"/>
<protein>
    <submittedName>
        <fullName evidence="2">Biotin/lipoyl-binding protein</fullName>
    </submittedName>
</protein>
<keyword evidence="3" id="KW-1185">Reference proteome</keyword>
<dbReference type="PANTHER" id="PTHR30438">
    <property type="entry name" value="36 KDA ANTIGEN-RELATED"/>
    <property type="match status" value="1"/>
</dbReference>
<keyword evidence="1" id="KW-1133">Transmembrane helix</keyword>
<dbReference type="RefSeq" id="WP_120948320.1">
    <property type="nucleotide sequence ID" value="NZ_QXQP01000006.1"/>
</dbReference>
<name>A0A553V276_9HELI</name>
<evidence type="ECO:0000256" key="1">
    <source>
        <dbReference type="SAM" id="Phobius"/>
    </source>
</evidence>
<keyword evidence="1" id="KW-0472">Membrane</keyword>
<dbReference type="Proteomes" id="UP000319322">
    <property type="component" value="Unassembled WGS sequence"/>
</dbReference>
<dbReference type="Gene3D" id="2.40.50.100">
    <property type="match status" value="1"/>
</dbReference>
<accession>A0A553V276</accession>
<proteinExistence type="predicted"/>
<reference evidence="3" key="1">
    <citation type="submission" date="2019-07" db="EMBL/GenBank/DDBJ databases">
        <title>Helicobacter labacensis sp. nov., Helicobacter mehlei sp. nov. and Helicobacter vulpis sp. nov., isolated from gastric mucosa of red fox (Vulpis vulpis).</title>
        <authorList>
            <person name="Papic B."/>
        </authorList>
    </citation>
    <scope>NUCLEOTIDE SEQUENCE [LARGE SCALE GENOMIC DNA]</scope>
    <source>
        <strain evidence="3">L8b</strain>
    </source>
</reference>
<dbReference type="SUPFAM" id="SSF111369">
    <property type="entry name" value="HlyD-like secretion proteins"/>
    <property type="match status" value="2"/>
</dbReference>
<evidence type="ECO:0000313" key="2">
    <source>
        <dbReference type="EMBL" id="TSA86597.1"/>
    </source>
</evidence>
<reference evidence="2 3" key="2">
    <citation type="submission" date="2019-07" db="EMBL/GenBank/DDBJ databases">
        <title>Helicobacter labacensis sp. nov., Helicobacter mehlei sp. nov. and Helicobacter vulpis sp. nov., isolated from gastric mucosa of red fox (Vulpis vulpis).</title>
        <authorList>
            <person name="Kusar D."/>
            <person name="Gruntar I."/>
            <person name="Pate M."/>
            <person name="Zajc U."/>
            <person name="Ocepek M."/>
        </authorList>
    </citation>
    <scope>NUCLEOTIDE SEQUENCE [LARGE SCALE GENOMIC DNA]</scope>
    <source>
        <strain evidence="2 3">L8b</strain>
    </source>
</reference>
<dbReference type="EMBL" id="VKGC01000002">
    <property type="protein sequence ID" value="TSA86597.1"/>
    <property type="molecule type" value="Genomic_DNA"/>
</dbReference>
<dbReference type="AlphaFoldDB" id="A0A553V276"/>
<organism evidence="2 3">
    <name type="scientific">Helicobacter mehlei</name>
    <dbReference type="NCBI Taxonomy" id="2316080"/>
    <lineage>
        <taxon>Bacteria</taxon>
        <taxon>Pseudomonadati</taxon>
        <taxon>Campylobacterota</taxon>
        <taxon>Epsilonproteobacteria</taxon>
        <taxon>Campylobacterales</taxon>
        <taxon>Helicobacteraceae</taxon>
        <taxon>Helicobacter</taxon>
    </lineage>
</organism>
<comment type="caution">
    <text evidence="2">The sequence shown here is derived from an EMBL/GenBank/DDBJ whole genome shotgun (WGS) entry which is preliminary data.</text>
</comment>
<sequence>MPKTKTTNLLVMIVLLALAILGWLGYLYYQAYNHKMQRLQGFIEAREYSVSSKLAGRVENVLVKKGDIVKKGALMFVINSPEAEAKLLQAKSSHKAARALKDEVLKGTRSQTIKSAKDVYQAAKAQSDLAQETYKRIQDLYDQGVTSLQKRDEAYAAFQSATFNKNAAYQQYKLALEGASSETKIAAQAKESAALGQLNEVQAFLHDKNAYSPIDGEVSNVLLYSGELSPKGFPVVLVTDTAHAWLNLSVPEKYLQQFSIGSSFKGYVPALQKELEFKVTHVAVMGDFATWKSTSSSKSYDMKSFSIEATPLSQMQDLRVGMSVLVDIPKP</sequence>
<gene>
    <name evidence="2" type="ORF">FNE76_01310</name>
</gene>
<keyword evidence="1" id="KW-0812">Transmembrane</keyword>
<dbReference type="Gene3D" id="2.40.30.170">
    <property type="match status" value="1"/>
</dbReference>
<reference evidence="2 3" key="3">
    <citation type="submission" date="2019-07" db="EMBL/GenBank/DDBJ databases">
        <authorList>
            <person name="Papic B."/>
        </authorList>
    </citation>
    <scope>NUCLEOTIDE SEQUENCE [LARGE SCALE GENOMIC DNA]</scope>
    <source>
        <strain evidence="2 3">L8b</strain>
    </source>
</reference>